<dbReference type="SUPFAM" id="SSF55729">
    <property type="entry name" value="Acyl-CoA N-acyltransferases (Nat)"/>
    <property type="match status" value="1"/>
</dbReference>
<keyword evidence="3" id="KW-1185">Reference proteome</keyword>
<dbReference type="RefSeq" id="WP_268875865.1">
    <property type="nucleotide sequence ID" value="NZ_FNTT01000002.1"/>
</dbReference>
<organism evidence="2 3">
    <name type="scientific">Pseudomonas kilonensis</name>
    <dbReference type="NCBI Taxonomy" id="132476"/>
    <lineage>
        <taxon>Bacteria</taxon>
        <taxon>Pseudomonadati</taxon>
        <taxon>Pseudomonadota</taxon>
        <taxon>Gammaproteobacteria</taxon>
        <taxon>Pseudomonadales</taxon>
        <taxon>Pseudomonadaceae</taxon>
        <taxon>Pseudomonas</taxon>
    </lineage>
</organism>
<dbReference type="Pfam" id="PF13302">
    <property type="entry name" value="Acetyltransf_3"/>
    <property type="match status" value="1"/>
</dbReference>
<proteinExistence type="predicted"/>
<protein>
    <submittedName>
        <fullName evidence="2">UDP-4-amino-4,6-dideoxy-N-acetyl-beta-L-altrosamine N-acetyltransferase</fullName>
    </submittedName>
</protein>
<evidence type="ECO:0000313" key="2">
    <source>
        <dbReference type="EMBL" id="SEE40021.1"/>
    </source>
</evidence>
<dbReference type="Gene3D" id="3.40.630.30">
    <property type="match status" value="1"/>
</dbReference>
<dbReference type="NCBIfam" id="TIGR03585">
    <property type="entry name" value="PseH"/>
    <property type="match status" value="1"/>
</dbReference>
<dbReference type="EMBL" id="FNTT01000002">
    <property type="protein sequence ID" value="SEE40021.1"/>
    <property type="molecule type" value="Genomic_DNA"/>
</dbReference>
<accession>A0ABY0Z7D9</accession>
<dbReference type="InterPro" id="IPR020036">
    <property type="entry name" value="PseH"/>
</dbReference>
<dbReference type="Proteomes" id="UP000183915">
    <property type="component" value="Unassembled WGS sequence"/>
</dbReference>
<name>A0ABY0Z7D9_9PSED</name>
<sequence length="176" mass="20219">MDNSQPRQLSIRKMTADDLDIVLAWRNHAEIRRYMYTQHEISIEEHRAWFERASQDSRKHLLVFEVDGKPQGFVNISGQSSLGVADWGFYIAPDAAKGTGRQLGKAALEYAFHNLNLHKICGQALAFNERSIQFHRSLGFQQEGTLRDQHYDGENYHAVICFGLLSNEWQPEDGNQ</sequence>
<dbReference type="PANTHER" id="PTHR43415">
    <property type="entry name" value="SPERMIDINE N(1)-ACETYLTRANSFERASE"/>
    <property type="match status" value="1"/>
</dbReference>
<gene>
    <name evidence="2" type="ORF">SAMN04490188_3692</name>
</gene>
<dbReference type="PANTHER" id="PTHR43415:SF3">
    <property type="entry name" value="GNAT-FAMILY ACETYLTRANSFERASE"/>
    <property type="match status" value="1"/>
</dbReference>
<evidence type="ECO:0000259" key="1">
    <source>
        <dbReference type="PROSITE" id="PS51186"/>
    </source>
</evidence>
<reference evidence="2 3" key="1">
    <citation type="submission" date="2016-10" db="EMBL/GenBank/DDBJ databases">
        <authorList>
            <person name="Varghese N."/>
            <person name="Submissions S."/>
        </authorList>
    </citation>
    <scope>NUCLEOTIDE SEQUENCE [LARGE SCALE GENOMIC DNA]</scope>
    <source>
        <strain evidence="2 3">BS3780</strain>
    </source>
</reference>
<evidence type="ECO:0000313" key="3">
    <source>
        <dbReference type="Proteomes" id="UP000183915"/>
    </source>
</evidence>
<comment type="caution">
    <text evidence="2">The sequence shown here is derived from an EMBL/GenBank/DDBJ whole genome shotgun (WGS) entry which is preliminary data.</text>
</comment>
<feature type="domain" description="N-acetyltransferase" evidence="1">
    <location>
        <begin position="9"/>
        <end position="166"/>
    </location>
</feature>
<dbReference type="PROSITE" id="PS51186">
    <property type="entry name" value="GNAT"/>
    <property type="match status" value="1"/>
</dbReference>
<dbReference type="InterPro" id="IPR016181">
    <property type="entry name" value="Acyl_CoA_acyltransferase"/>
</dbReference>
<dbReference type="InterPro" id="IPR000182">
    <property type="entry name" value="GNAT_dom"/>
</dbReference>